<protein>
    <submittedName>
        <fullName evidence="1">GNAT family N-acetyltransferase</fullName>
    </submittedName>
</protein>
<evidence type="ECO:0000313" key="2">
    <source>
        <dbReference type="Proteomes" id="UP001399917"/>
    </source>
</evidence>
<accession>A0ABP7JVL5</accession>
<dbReference type="EMBL" id="BAABDF010000002">
    <property type="protein sequence ID" value="GAA3856412.1"/>
    <property type="molecule type" value="Genomic_DNA"/>
</dbReference>
<organism evidence="1 2">
    <name type="scientific">Celeribacter arenosi</name>
    <dbReference type="NCBI Taxonomy" id="792649"/>
    <lineage>
        <taxon>Bacteria</taxon>
        <taxon>Pseudomonadati</taxon>
        <taxon>Pseudomonadota</taxon>
        <taxon>Alphaproteobacteria</taxon>
        <taxon>Rhodobacterales</taxon>
        <taxon>Roseobacteraceae</taxon>
        <taxon>Celeribacter</taxon>
    </lineage>
</organism>
<reference evidence="2" key="1">
    <citation type="journal article" date="2019" name="Int. J. Syst. Evol. Microbiol.">
        <title>The Global Catalogue of Microorganisms (GCM) 10K type strain sequencing project: providing services to taxonomists for standard genome sequencing and annotation.</title>
        <authorList>
            <consortium name="The Broad Institute Genomics Platform"/>
            <consortium name="The Broad Institute Genome Sequencing Center for Infectious Disease"/>
            <person name="Wu L."/>
            <person name="Ma J."/>
        </authorList>
    </citation>
    <scope>NUCLEOTIDE SEQUENCE [LARGE SCALE GENOMIC DNA]</scope>
    <source>
        <strain evidence="2">JCM 17190</strain>
    </source>
</reference>
<dbReference type="InterPro" id="IPR016181">
    <property type="entry name" value="Acyl_CoA_acyltransferase"/>
</dbReference>
<dbReference type="PANTHER" id="PTHR36174">
    <property type="entry name" value="LIPID II:GLYCINE GLYCYLTRANSFERASE"/>
    <property type="match status" value="1"/>
</dbReference>
<dbReference type="Proteomes" id="UP001399917">
    <property type="component" value="Unassembled WGS sequence"/>
</dbReference>
<dbReference type="PANTHER" id="PTHR36174:SF1">
    <property type="entry name" value="LIPID II:GLYCINE GLYCYLTRANSFERASE"/>
    <property type="match status" value="1"/>
</dbReference>
<sequence length="303" mass="32496">MEITPIISRADWDALADMADAALPQRWIYGAAAQAVGRDVMRVAIGDPDRPAAIAQIITRRIAGMSVGLISRGPIFLRAGHARPVLRALRAATPALTLMTPENPIGAFSVVTGLESATLNLTPPLQDLRAGLHGKWRNALVQSERANLPVAQPDVTPEALMPLLAAEKARQATGKYRALPPEFSLALHAASARDLLLLTCLDAQMLFVLHGTSATYHMAHAGARARSANAHNLMLWRAIGVLKSRGVRHLDLGTIDKDRAPDLARFKMRTGAKIHRLGGTGPLIAPSGRAPVSPVMPEEVRRV</sequence>
<dbReference type="Gene3D" id="3.40.630.30">
    <property type="match status" value="2"/>
</dbReference>
<keyword evidence="2" id="KW-1185">Reference proteome</keyword>
<proteinExistence type="predicted"/>
<name>A0ABP7JVL5_9RHOB</name>
<evidence type="ECO:0000313" key="1">
    <source>
        <dbReference type="EMBL" id="GAA3856412.1"/>
    </source>
</evidence>
<dbReference type="RefSeq" id="WP_344842856.1">
    <property type="nucleotide sequence ID" value="NZ_BAABDF010000002.1"/>
</dbReference>
<gene>
    <name evidence="1" type="ORF">GCM10022404_04300</name>
</gene>
<comment type="caution">
    <text evidence="1">The sequence shown here is derived from an EMBL/GenBank/DDBJ whole genome shotgun (WGS) entry which is preliminary data.</text>
</comment>
<dbReference type="InterPro" id="IPR050644">
    <property type="entry name" value="PG_Glycine_Bridge_Synth"/>
</dbReference>
<dbReference type="SUPFAM" id="SSF55729">
    <property type="entry name" value="Acyl-CoA N-acyltransferases (Nat)"/>
    <property type="match status" value="2"/>
</dbReference>